<sequence>MPPRPILKARFSNFTQRSPASASPSSSINNPLPFSSGLHTPHVHFPPTPVIASTQPTHSASTYDRTAITVSPNSCELPERGGRCYSPSYATHAPRVTVNSYFDPLAGKACDTASYDTGTPPLLIPDLSSSSSSESEDSDAYGSPLFSPPNIPFSYSTHTSNCSIPSTFSQEEFVHAFSFLPHPPSQVKDNVHRRPKLVHKQQFWKRKKDCEPPTSSSRYERGDSAFQEGSLDGCLGGF</sequence>
<accession>A0A9W9A1E1</accession>
<gene>
    <name evidence="2" type="ORF">C8J55DRAFT_563377</name>
</gene>
<comment type="caution">
    <text evidence="2">The sequence shown here is derived from an EMBL/GenBank/DDBJ whole genome shotgun (WGS) entry which is preliminary data.</text>
</comment>
<evidence type="ECO:0000256" key="1">
    <source>
        <dbReference type="SAM" id="MobiDB-lite"/>
    </source>
</evidence>
<feature type="compositionally biased region" description="Low complexity" evidence="1">
    <location>
        <begin position="18"/>
        <end position="43"/>
    </location>
</feature>
<proteinExistence type="predicted"/>
<feature type="region of interest" description="Disordered" evidence="1">
    <location>
        <begin position="121"/>
        <end position="143"/>
    </location>
</feature>
<evidence type="ECO:0000313" key="2">
    <source>
        <dbReference type="EMBL" id="KAJ4471687.1"/>
    </source>
</evidence>
<dbReference type="AlphaFoldDB" id="A0A9W9A1E1"/>
<reference evidence="2" key="2">
    <citation type="journal article" date="2023" name="Proc. Natl. Acad. Sci. U.S.A.">
        <title>A global phylogenomic analysis of the shiitake genus Lentinula.</title>
        <authorList>
            <person name="Sierra-Patev S."/>
            <person name="Min B."/>
            <person name="Naranjo-Ortiz M."/>
            <person name="Looney B."/>
            <person name="Konkel Z."/>
            <person name="Slot J.C."/>
            <person name="Sakamoto Y."/>
            <person name="Steenwyk J.L."/>
            <person name="Rokas A."/>
            <person name="Carro J."/>
            <person name="Camarero S."/>
            <person name="Ferreira P."/>
            <person name="Molpeceres G."/>
            <person name="Ruiz-Duenas F.J."/>
            <person name="Serrano A."/>
            <person name="Henrissat B."/>
            <person name="Drula E."/>
            <person name="Hughes K.W."/>
            <person name="Mata J.L."/>
            <person name="Ishikawa N.K."/>
            <person name="Vargas-Isla R."/>
            <person name="Ushijima S."/>
            <person name="Smith C.A."/>
            <person name="Donoghue J."/>
            <person name="Ahrendt S."/>
            <person name="Andreopoulos W."/>
            <person name="He G."/>
            <person name="LaButti K."/>
            <person name="Lipzen A."/>
            <person name="Ng V."/>
            <person name="Riley R."/>
            <person name="Sandor L."/>
            <person name="Barry K."/>
            <person name="Martinez A.T."/>
            <person name="Xiao Y."/>
            <person name="Gibbons J.G."/>
            <person name="Terashima K."/>
            <person name="Grigoriev I.V."/>
            <person name="Hibbett D."/>
        </authorList>
    </citation>
    <scope>NUCLEOTIDE SEQUENCE</scope>
    <source>
        <strain evidence="2">Sp2 HRB7682 ss15</strain>
    </source>
</reference>
<evidence type="ECO:0000313" key="3">
    <source>
        <dbReference type="Proteomes" id="UP001150238"/>
    </source>
</evidence>
<feature type="compositionally biased region" description="Polar residues" evidence="1">
    <location>
        <begin position="51"/>
        <end position="60"/>
    </location>
</feature>
<protein>
    <submittedName>
        <fullName evidence="2">Uncharacterized protein</fullName>
    </submittedName>
</protein>
<organism evidence="2 3">
    <name type="scientific">Lentinula lateritia</name>
    <dbReference type="NCBI Taxonomy" id="40482"/>
    <lineage>
        <taxon>Eukaryota</taxon>
        <taxon>Fungi</taxon>
        <taxon>Dikarya</taxon>
        <taxon>Basidiomycota</taxon>
        <taxon>Agaricomycotina</taxon>
        <taxon>Agaricomycetes</taxon>
        <taxon>Agaricomycetidae</taxon>
        <taxon>Agaricales</taxon>
        <taxon>Marasmiineae</taxon>
        <taxon>Omphalotaceae</taxon>
        <taxon>Lentinula</taxon>
    </lineage>
</organism>
<feature type="region of interest" description="Disordered" evidence="1">
    <location>
        <begin position="1"/>
        <end position="60"/>
    </location>
</feature>
<reference evidence="2" key="1">
    <citation type="submission" date="2022-08" db="EMBL/GenBank/DDBJ databases">
        <authorList>
            <consortium name="DOE Joint Genome Institute"/>
            <person name="Min B."/>
            <person name="Riley R."/>
            <person name="Sierra-Patev S."/>
            <person name="Naranjo-Ortiz M."/>
            <person name="Looney B."/>
            <person name="Konkel Z."/>
            <person name="Slot J.C."/>
            <person name="Sakamoto Y."/>
            <person name="Steenwyk J.L."/>
            <person name="Rokas A."/>
            <person name="Carro J."/>
            <person name="Camarero S."/>
            <person name="Ferreira P."/>
            <person name="Molpeceres G."/>
            <person name="Ruiz-Duenas F.J."/>
            <person name="Serrano A."/>
            <person name="Henrissat B."/>
            <person name="Drula E."/>
            <person name="Hughes K.W."/>
            <person name="Mata J.L."/>
            <person name="Ishikawa N.K."/>
            <person name="Vargas-Isla R."/>
            <person name="Ushijima S."/>
            <person name="Smith C.A."/>
            <person name="Ahrendt S."/>
            <person name="Andreopoulos W."/>
            <person name="He G."/>
            <person name="Labutti K."/>
            <person name="Lipzen A."/>
            <person name="Ng V."/>
            <person name="Sandor L."/>
            <person name="Barry K."/>
            <person name="Martinez A.T."/>
            <person name="Xiao Y."/>
            <person name="Gibbons J.G."/>
            <person name="Terashima K."/>
            <person name="Hibbett D.S."/>
            <person name="Grigoriev I.V."/>
        </authorList>
    </citation>
    <scope>NUCLEOTIDE SEQUENCE</scope>
    <source>
        <strain evidence="2">Sp2 HRB7682 ss15</strain>
    </source>
</reference>
<dbReference type="Proteomes" id="UP001150238">
    <property type="component" value="Unassembled WGS sequence"/>
</dbReference>
<dbReference type="EMBL" id="JANVFS010000028">
    <property type="protein sequence ID" value="KAJ4471687.1"/>
    <property type="molecule type" value="Genomic_DNA"/>
</dbReference>
<name>A0A9W9A1E1_9AGAR</name>